<keyword evidence="3" id="KW-1185">Reference proteome</keyword>
<dbReference type="AlphaFoldDB" id="A0ABD0YY50"/>
<evidence type="ECO:0000313" key="3">
    <source>
        <dbReference type="Proteomes" id="UP001558652"/>
    </source>
</evidence>
<feature type="region of interest" description="Disordered" evidence="1">
    <location>
        <begin position="1"/>
        <end position="27"/>
    </location>
</feature>
<reference evidence="2 3" key="1">
    <citation type="submission" date="2024-07" db="EMBL/GenBank/DDBJ databases">
        <title>Chromosome-level genome assembly of the water stick insect Ranatra chinensis (Heteroptera: Nepidae).</title>
        <authorList>
            <person name="Liu X."/>
        </authorList>
    </citation>
    <scope>NUCLEOTIDE SEQUENCE [LARGE SCALE GENOMIC DNA]</scope>
    <source>
        <strain evidence="2">Cailab_2021Rc</strain>
        <tissue evidence="2">Muscle</tissue>
    </source>
</reference>
<organism evidence="2 3">
    <name type="scientific">Ranatra chinensis</name>
    <dbReference type="NCBI Taxonomy" id="642074"/>
    <lineage>
        <taxon>Eukaryota</taxon>
        <taxon>Metazoa</taxon>
        <taxon>Ecdysozoa</taxon>
        <taxon>Arthropoda</taxon>
        <taxon>Hexapoda</taxon>
        <taxon>Insecta</taxon>
        <taxon>Pterygota</taxon>
        <taxon>Neoptera</taxon>
        <taxon>Paraneoptera</taxon>
        <taxon>Hemiptera</taxon>
        <taxon>Heteroptera</taxon>
        <taxon>Panheteroptera</taxon>
        <taxon>Nepomorpha</taxon>
        <taxon>Nepidae</taxon>
        <taxon>Ranatrinae</taxon>
        <taxon>Ranatra</taxon>
    </lineage>
</organism>
<proteinExistence type="predicted"/>
<sequence>MRFGPDRKTGFTNSCGPSSRRAGYANPARWHHRPLENSERENSVHPVDDHFLHVRLLNEGRALLLHLLSPAPNFVPFTDLLSSKTYRGRMNFSRHPSGLIPRYLMPLRVFLKEAGWMCGGDAAEWASGAEPVVGRLAESRRDVLSP</sequence>
<dbReference type="EMBL" id="JBFDAA010000001">
    <property type="protein sequence ID" value="KAL1140859.1"/>
    <property type="molecule type" value="Genomic_DNA"/>
</dbReference>
<comment type="caution">
    <text evidence="2">The sequence shown here is derived from an EMBL/GenBank/DDBJ whole genome shotgun (WGS) entry which is preliminary data.</text>
</comment>
<evidence type="ECO:0000256" key="1">
    <source>
        <dbReference type="SAM" id="MobiDB-lite"/>
    </source>
</evidence>
<evidence type="ECO:0000313" key="2">
    <source>
        <dbReference type="EMBL" id="KAL1140859.1"/>
    </source>
</evidence>
<dbReference type="Proteomes" id="UP001558652">
    <property type="component" value="Unassembled WGS sequence"/>
</dbReference>
<name>A0ABD0YY50_9HEMI</name>
<gene>
    <name evidence="2" type="ORF">AAG570_000787</name>
</gene>
<protein>
    <submittedName>
        <fullName evidence="2">Uncharacterized protein</fullName>
    </submittedName>
</protein>
<accession>A0ABD0YY50</accession>